<dbReference type="Proteomes" id="UP000266113">
    <property type="component" value="Unassembled WGS sequence"/>
</dbReference>
<evidence type="ECO:0000313" key="8">
    <source>
        <dbReference type="EMBL" id="RIE16904.1"/>
    </source>
</evidence>
<evidence type="ECO:0000256" key="5">
    <source>
        <dbReference type="ARBA" id="ARBA00022842"/>
    </source>
</evidence>
<dbReference type="PANTHER" id="PTHR43281">
    <property type="entry name" value="FARNESYL DIPHOSPHATE SYNTHASE"/>
    <property type="match status" value="1"/>
</dbReference>
<evidence type="ECO:0000313" key="9">
    <source>
        <dbReference type="Proteomes" id="UP000266113"/>
    </source>
</evidence>
<evidence type="ECO:0000256" key="4">
    <source>
        <dbReference type="ARBA" id="ARBA00022723"/>
    </source>
</evidence>
<evidence type="ECO:0000256" key="3">
    <source>
        <dbReference type="ARBA" id="ARBA00022679"/>
    </source>
</evidence>
<evidence type="ECO:0000256" key="7">
    <source>
        <dbReference type="RuleBase" id="RU004466"/>
    </source>
</evidence>
<dbReference type="SFLD" id="SFLDS00005">
    <property type="entry name" value="Isoprenoid_Synthase_Type_I"/>
    <property type="match status" value="1"/>
</dbReference>
<organism evidence="8 9">
    <name type="scientific">Candidatus Cryosericum septentrionale</name>
    <dbReference type="NCBI Taxonomy" id="2290913"/>
    <lineage>
        <taxon>Bacteria</taxon>
        <taxon>Pseudomonadati</taxon>
        <taxon>Caldisericota/Cryosericota group</taxon>
        <taxon>Candidatus Cryosericota</taxon>
        <taxon>Candidatus Cryosericia</taxon>
        <taxon>Candidatus Cryosericales</taxon>
        <taxon>Candidatus Cryosericaceae</taxon>
        <taxon>Candidatus Cryosericum</taxon>
    </lineage>
</organism>
<dbReference type="EMBL" id="QXIY01000017">
    <property type="protein sequence ID" value="RIE16904.1"/>
    <property type="molecule type" value="Genomic_DNA"/>
</dbReference>
<dbReference type="GO" id="GO:0046872">
    <property type="term" value="F:metal ion binding"/>
    <property type="evidence" value="ECO:0007669"/>
    <property type="project" value="UniProtKB-KW"/>
</dbReference>
<evidence type="ECO:0000256" key="1">
    <source>
        <dbReference type="ARBA" id="ARBA00001946"/>
    </source>
</evidence>
<dbReference type="PANTHER" id="PTHR43281:SF1">
    <property type="entry name" value="FARNESYL DIPHOSPHATE SYNTHASE"/>
    <property type="match status" value="1"/>
</dbReference>
<dbReference type="GO" id="GO:0016114">
    <property type="term" value="P:terpenoid biosynthetic process"/>
    <property type="evidence" value="ECO:0007669"/>
    <property type="project" value="UniProtKB-ARBA"/>
</dbReference>
<dbReference type="SUPFAM" id="SSF48576">
    <property type="entry name" value="Terpenoid synthases"/>
    <property type="match status" value="1"/>
</dbReference>
<sequence length="346" mass="37093">MTGLYTSSHRATNSGFCAWWNWSGKGAVTHLWTTSTTRSQIVAGRWKGADMDIRDHLNEEAHYIDGVLADCLAPLQGSVMHAAMSYALLSPGKRVRPALCLAVYEACTRDRERIKPVLAAIEMVHAYSIIQDDLPSMDNSDLRRGKPTTHKVHGEDMALLASDALLTMAFEELSSAQMVGAFGAERCLDAVRTMATLVGAEGLVGGQAMDIITSSDEHVELGTIEYIHKNKTAALIQASVLLGGIFGCASETDMGRLRAFGESFGMAYQIVDDIADASATEAQTGKTAGQDVKNRKATYVTVLGLADAREKALQYLASARESALALDSGGDFLTGLVDLLAEKARS</sequence>
<comment type="similarity">
    <text evidence="2 7">Belongs to the FPP/GGPP synthase family.</text>
</comment>
<keyword evidence="6" id="KW-0414">Isoprene biosynthesis</keyword>
<keyword evidence="4" id="KW-0479">Metal-binding</keyword>
<evidence type="ECO:0000256" key="2">
    <source>
        <dbReference type="ARBA" id="ARBA00006706"/>
    </source>
</evidence>
<dbReference type="GO" id="GO:0005737">
    <property type="term" value="C:cytoplasm"/>
    <property type="evidence" value="ECO:0007669"/>
    <property type="project" value="UniProtKB-ARBA"/>
</dbReference>
<dbReference type="PROSITE" id="PS00444">
    <property type="entry name" value="POLYPRENYL_SYNTHASE_2"/>
    <property type="match status" value="1"/>
</dbReference>
<name>A0A398DZZ3_9BACT</name>
<dbReference type="InterPro" id="IPR033749">
    <property type="entry name" value="Polyprenyl_synt_CS"/>
</dbReference>
<dbReference type="CDD" id="cd00685">
    <property type="entry name" value="Trans_IPPS_HT"/>
    <property type="match status" value="1"/>
</dbReference>
<dbReference type="NCBIfam" id="NF045485">
    <property type="entry name" value="FPPsyn"/>
    <property type="match status" value="1"/>
</dbReference>
<comment type="caution">
    <text evidence="8">The sequence shown here is derived from an EMBL/GenBank/DDBJ whole genome shotgun (WGS) entry which is preliminary data.</text>
</comment>
<keyword evidence="9" id="KW-1185">Reference proteome</keyword>
<dbReference type="PROSITE" id="PS00723">
    <property type="entry name" value="POLYPRENYL_SYNTHASE_1"/>
    <property type="match status" value="1"/>
</dbReference>
<dbReference type="GO" id="GO:0004659">
    <property type="term" value="F:prenyltransferase activity"/>
    <property type="evidence" value="ECO:0007669"/>
    <property type="project" value="InterPro"/>
</dbReference>
<keyword evidence="3 7" id="KW-0808">Transferase</keyword>
<dbReference type="InterPro" id="IPR000092">
    <property type="entry name" value="Polyprenyl_synt"/>
</dbReference>
<keyword evidence="5" id="KW-0460">Magnesium</keyword>
<accession>A0A398DZZ3</accession>
<evidence type="ECO:0000256" key="6">
    <source>
        <dbReference type="ARBA" id="ARBA00023229"/>
    </source>
</evidence>
<dbReference type="Gene3D" id="1.10.600.10">
    <property type="entry name" value="Farnesyl Diphosphate Synthase"/>
    <property type="match status" value="1"/>
</dbReference>
<protein>
    <submittedName>
        <fullName evidence="8">Polyprenyl synthetase family protein</fullName>
    </submittedName>
</protein>
<dbReference type="Pfam" id="PF00348">
    <property type="entry name" value="polyprenyl_synt"/>
    <property type="match status" value="1"/>
</dbReference>
<reference evidence="8 9" key="1">
    <citation type="submission" date="2018-09" db="EMBL/GenBank/DDBJ databases">
        <title>Discovery and Ecogenomic Context for Candidatus Cryosericales, a Global Caldiserica Order Active in Thawing Permafrost.</title>
        <authorList>
            <person name="Martinez M.A."/>
            <person name="Woodcroft B.J."/>
            <person name="Ignacio Espinoza J.C."/>
            <person name="Zayed A."/>
            <person name="Singleton C.M."/>
            <person name="Boyd J."/>
            <person name="Li Y.-F."/>
            <person name="Purvine S."/>
            <person name="Maughan H."/>
            <person name="Hodgkins S.B."/>
            <person name="Anderson D."/>
            <person name="Sederholm M."/>
            <person name="Temperton B."/>
            <person name="Saleska S.R."/>
            <person name="Tyson G.W."/>
            <person name="Rich V.I."/>
        </authorList>
    </citation>
    <scope>NUCLEOTIDE SEQUENCE [LARGE SCALE GENOMIC DNA]</scope>
    <source>
        <strain evidence="8 9">SMC1</strain>
    </source>
</reference>
<dbReference type="InterPro" id="IPR053378">
    <property type="entry name" value="Prenyl_diphosphate_synthase"/>
</dbReference>
<proteinExistence type="inferred from homology"/>
<dbReference type="InterPro" id="IPR008949">
    <property type="entry name" value="Isoprenoid_synthase_dom_sf"/>
</dbReference>
<dbReference type="OrthoDB" id="9805316at2"/>
<dbReference type="SFLD" id="SFLDG01017">
    <property type="entry name" value="Polyprenyl_Transferase_Like"/>
    <property type="match status" value="1"/>
</dbReference>
<comment type="cofactor">
    <cofactor evidence="1">
        <name>Mg(2+)</name>
        <dbReference type="ChEBI" id="CHEBI:18420"/>
    </cofactor>
</comment>
<dbReference type="FunFam" id="1.10.600.10:FF:000001">
    <property type="entry name" value="Geranylgeranyl diphosphate synthase"/>
    <property type="match status" value="1"/>
</dbReference>
<dbReference type="AlphaFoldDB" id="A0A398DZZ3"/>
<gene>
    <name evidence="8" type="ORF">SMC1_04410</name>
</gene>